<evidence type="ECO:0000313" key="2">
    <source>
        <dbReference type="Proteomes" id="UP000305067"/>
    </source>
</evidence>
<sequence length="85" mass="9543">MKNSFPSLSDLPTHPFLQLEIAALSGVTPVRYNCCVNTCVNYMWKYAELDHCPNLNAKNCAMTPKGNHIIFSPTSHSSRGWLQCQ</sequence>
<name>A0A5C3Q3Q5_9AGAR</name>
<organism evidence="1 2">
    <name type="scientific">Pterulicium gracile</name>
    <dbReference type="NCBI Taxonomy" id="1884261"/>
    <lineage>
        <taxon>Eukaryota</taxon>
        <taxon>Fungi</taxon>
        <taxon>Dikarya</taxon>
        <taxon>Basidiomycota</taxon>
        <taxon>Agaricomycotina</taxon>
        <taxon>Agaricomycetes</taxon>
        <taxon>Agaricomycetidae</taxon>
        <taxon>Agaricales</taxon>
        <taxon>Pleurotineae</taxon>
        <taxon>Pterulaceae</taxon>
        <taxon>Pterulicium</taxon>
    </lineage>
</organism>
<keyword evidence="2" id="KW-1185">Reference proteome</keyword>
<dbReference type="AlphaFoldDB" id="A0A5C3Q3Q5"/>
<dbReference type="Proteomes" id="UP000305067">
    <property type="component" value="Unassembled WGS sequence"/>
</dbReference>
<dbReference type="OrthoDB" id="2984903at2759"/>
<gene>
    <name evidence="1" type="ORF">BDV98DRAFT_515675</name>
</gene>
<evidence type="ECO:0000313" key="1">
    <source>
        <dbReference type="EMBL" id="TFK96421.1"/>
    </source>
</evidence>
<accession>A0A5C3Q3Q5</accession>
<reference evidence="1 2" key="1">
    <citation type="journal article" date="2019" name="Nat. Ecol. Evol.">
        <title>Megaphylogeny resolves global patterns of mushroom evolution.</title>
        <authorList>
            <person name="Varga T."/>
            <person name="Krizsan K."/>
            <person name="Foldi C."/>
            <person name="Dima B."/>
            <person name="Sanchez-Garcia M."/>
            <person name="Sanchez-Ramirez S."/>
            <person name="Szollosi G.J."/>
            <person name="Szarkandi J.G."/>
            <person name="Papp V."/>
            <person name="Albert L."/>
            <person name="Andreopoulos W."/>
            <person name="Angelini C."/>
            <person name="Antonin V."/>
            <person name="Barry K.W."/>
            <person name="Bougher N.L."/>
            <person name="Buchanan P."/>
            <person name="Buyck B."/>
            <person name="Bense V."/>
            <person name="Catcheside P."/>
            <person name="Chovatia M."/>
            <person name="Cooper J."/>
            <person name="Damon W."/>
            <person name="Desjardin D."/>
            <person name="Finy P."/>
            <person name="Geml J."/>
            <person name="Haridas S."/>
            <person name="Hughes K."/>
            <person name="Justo A."/>
            <person name="Karasinski D."/>
            <person name="Kautmanova I."/>
            <person name="Kiss B."/>
            <person name="Kocsube S."/>
            <person name="Kotiranta H."/>
            <person name="LaButti K.M."/>
            <person name="Lechner B.E."/>
            <person name="Liimatainen K."/>
            <person name="Lipzen A."/>
            <person name="Lukacs Z."/>
            <person name="Mihaltcheva S."/>
            <person name="Morgado L.N."/>
            <person name="Niskanen T."/>
            <person name="Noordeloos M.E."/>
            <person name="Ohm R.A."/>
            <person name="Ortiz-Santana B."/>
            <person name="Ovrebo C."/>
            <person name="Racz N."/>
            <person name="Riley R."/>
            <person name="Savchenko A."/>
            <person name="Shiryaev A."/>
            <person name="Soop K."/>
            <person name="Spirin V."/>
            <person name="Szebenyi C."/>
            <person name="Tomsovsky M."/>
            <person name="Tulloss R.E."/>
            <person name="Uehling J."/>
            <person name="Grigoriev I.V."/>
            <person name="Vagvolgyi C."/>
            <person name="Papp T."/>
            <person name="Martin F.M."/>
            <person name="Miettinen O."/>
            <person name="Hibbett D.S."/>
            <person name="Nagy L.G."/>
        </authorList>
    </citation>
    <scope>NUCLEOTIDE SEQUENCE [LARGE SCALE GENOMIC DNA]</scope>
    <source>
        <strain evidence="1 2">CBS 309.79</strain>
    </source>
</reference>
<dbReference type="EMBL" id="ML178860">
    <property type="protein sequence ID" value="TFK96421.1"/>
    <property type="molecule type" value="Genomic_DNA"/>
</dbReference>
<proteinExistence type="predicted"/>
<protein>
    <submittedName>
        <fullName evidence="1">Uncharacterized protein</fullName>
    </submittedName>
</protein>